<reference evidence="5 6" key="1">
    <citation type="submission" date="2019-06" db="EMBL/GenBank/DDBJ databases">
        <title>A chromosomal-level reference genome of Carpinus fangiana (Coryloideae, Betulaceae).</title>
        <authorList>
            <person name="Yang X."/>
            <person name="Wang Z."/>
            <person name="Zhang L."/>
            <person name="Hao G."/>
            <person name="Liu J."/>
            <person name="Yang Y."/>
        </authorList>
    </citation>
    <scope>NUCLEOTIDE SEQUENCE [LARGE SCALE GENOMIC DNA]</scope>
    <source>
        <strain evidence="5">Cfa_2016G</strain>
        <tissue evidence="5">Leaf</tissue>
    </source>
</reference>
<keyword evidence="2 3" id="KW-0040">ANK repeat</keyword>
<dbReference type="SUPFAM" id="SSF48452">
    <property type="entry name" value="TPR-like"/>
    <property type="match status" value="1"/>
</dbReference>
<dbReference type="Pfam" id="PF12796">
    <property type="entry name" value="Ank_2"/>
    <property type="match status" value="3"/>
</dbReference>
<evidence type="ECO:0000256" key="2">
    <source>
        <dbReference type="ARBA" id="ARBA00023043"/>
    </source>
</evidence>
<dbReference type="InterPro" id="IPR002110">
    <property type="entry name" value="Ankyrin_rpt"/>
</dbReference>
<dbReference type="Gene3D" id="1.25.40.20">
    <property type="entry name" value="Ankyrin repeat-containing domain"/>
    <property type="match status" value="2"/>
</dbReference>
<feature type="repeat" description="ANK" evidence="3">
    <location>
        <begin position="653"/>
        <end position="685"/>
    </location>
</feature>
<evidence type="ECO:0000256" key="3">
    <source>
        <dbReference type="PROSITE-ProRule" id="PRU00023"/>
    </source>
</evidence>
<protein>
    <submittedName>
        <fullName evidence="5">Uncharacterized protein</fullName>
    </submittedName>
</protein>
<accession>A0A5N6KQH7</accession>
<keyword evidence="6" id="KW-1185">Reference proteome</keyword>
<dbReference type="Proteomes" id="UP000327013">
    <property type="component" value="Unassembled WGS sequence"/>
</dbReference>
<dbReference type="SMART" id="SM00248">
    <property type="entry name" value="ANK"/>
    <property type="match status" value="8"/>
</dbReference>
<evidence type="ECO:0000313" key="5">
    <source>
        <dbReference type="EMBL" id="KAB8337335.1"/>
    </source>
</evidence>
<dbReference type="PROSITE" id="PS50088">
    <property type="entry name" value="ANK_REPEAT"/>
    <property type="match status" value="6"/>
</dbReference>
<dbReference type="SUPFAM" id="SSF48403">
    <property type="entry name" value="Ankyrin repeat"/>
    <property type="match status" value="1"/>
</dbReference>
<feature type="compositionally biased region" description="Acidic residues" evidence="4">
    <location>
        <begin position="240"/>
        <end position="253"/>
    </location>
</feature>
<feature type="repeat" description="ANK" evidence="3">
    <location>
        <begin position="620"/>
        <end position="652"/>
    </location>
</feature>
<dbReference type="AlphaFoldDB" id="A0A5N6KQH7"/>
<name>A0A5N6KQH7_9ROSI</name>
<evidence type="ECO:0000256" key="1">
    <source>
        <dbReference type="ARBA" id="ARBA00022737"/>
    </source>
</evidence>
<keyword evidence="1" id="KW-0677">Repeat</keyword>
<evidence type="ECO:0000256" key="4">
    <source>
        <dbReference type="SAM" id="MobiDB-lite"/>
    </source>
</evidence>
<dbReference type="InterPro" id="IPR036770">
    <property type="entry name" value="Ankyrin_rpt-contain_sf"/>
</dbReference>
<dbReference type="PRINTS" id="PR01415">
    <property type="entry name" value="ANKYRIN"/>
</dbReference>
<dbReference type="InterPro" id="IPR011990">
    <property type="entry name" value="TPR-like_helical_dom_sf"/>
</dbReference>
<sequence length="779" mass="85977">MDPISIITLCASTTASAYHVSATLYSFINGARRIDAEVEALSQEVTGVRRVLDAIGVVFANPIVRSEKATSLENGPIWAAVAGALNDCRVSLERFDEQLSPSDRKPAGRSFLKQSLKWMKLSFKAESIDKLRFQMSTHTNNLQISLQMQSSVDTIGREYSKLERSMSELTLVENTLTPDERKELEQHTGYLKKTAAAVLANLDGPSSLTLNKKDQEASRDLLRQVVTDFNHSLYEHQDDTSVEESEEEEDETSDHEQTLELDLALTLFKNGDIHFGQKQWRLAETVLREGFQHLETVSSGNEHVDVEGMQLLLIQSCMMQEKWQEAELMLKLLVKPRPGRKMTLNALQACHLLSQTYLCQYDFDFSLAYCREALAGRKVLLGKEHPLYLASLRLLVFIHLSNGDGTSAAAYARGLSADARHGPLDYIMARFSGYSTANHLRTTLQEKASAIRDLTNEGFVGQKKKEQAHDIVWQTTEVVSFDPSKSDIDYGKALWWAVGSDNEVIVRWLISRGADPNTSKSGHSVLLKAAGLGYAATVHTLCQSGAEINATDYAGRTSLLWASLWGFNETVQILLSHGADVEKADDSKCTPLMDAALKGHESTVRLLLESGALLERSSERGKTALMLAAENSETEVCRVLIQHKANVNASNPSGETTLLIAAGTREELLLKVLLDAGANVNAKDDRGLTALRKLAPSGRVSAMRLLLDAGAEVDVEPEGDCTALLECVDSGKVDQVKLLLEYGANPERTRYERNAMETAKLRHNQECIDVLTKHTAGKD</sequence>
<dbReference type="Gene3D" id="1.25.40.10">
    <property type="entry name" value="Tetratricopeptide repeat domain"/>
    <property type="match status" value="1"/>
</dbReference>
<comment type="caution">
    <text evidence="5">The sequence shown here is derived from an EMBL/GenBank/DDBJ whole genome shotgun (WGS) entry which is preliminary data.</text>
</comment>
<dbReference type="PROSITE" id="PS50297">
    <property type="entry name" value="ANK_REP_REGION"/>
    <property type="match status" value="5"/>
</dbReference>
<evidence type="ECO:0000313" key="6">
    <source>
        <dbReference type="Proteomes" id="UP000327013"/>
    </source>
</evidence>
<feature type="repeat" description="ANK" evidence="3">
    <location>
        <begin position="587"/>
        <end position="619"/>
    </location>
</feature>
<dbReference type="OrthoDB" id="194358at2759"/>
<feature type="repeat" description="ANK" evidence="3">
    <location>
        <begin position="554"/>
        <end position="586"/>
    </location>
</feature>
<feature type="region of interest" description="Disordered" evidence="4">
    <location>
        <begin position="233"/>
        <end position="256"/>
    </location>
</feature>
<organism evidence="5 6">
    <name type="scientific">Carpinus fangiana</name>
    <dbReference type="NCBI Taxonomy" id="176857"/>
    <lineage>
        <taxon>Eukaryota</taxon>
        <taxon>Viridiplantae</taxon>
        <taxon>Streptophyta</taxon>
        <taxon>Embryophyta</taxon>
        <taxon>Tracheophyta</taxon>
        <taxon>Spermatophyta</taxon>
        <taxon>Magnoliopsida</taxon>
        <taxon>eudicotyledons</taxon>
        <taxon>Gunneridae</taxon>
        <taxon>Pentapetalae</taxon>
        <taxon>rosids</taxon>
        <taxon>fabids</taxon>
        <taxon>Fagales</taxon>
        <taxon>Betulaceae</taxon>
        <taxon>Carpinus</taxon>
    </lineage>
</organism>
<gene>
    <name evidence="5" type="ORF">FH972_021634</name>
</gene>
<feature type="repeat" description="ANK" evidence="3">
    <location>
        <begin position="521"/>
        <end position="553"/>
    </location>
</feature>
<dbReference type="PANTHER" id="PTHR24198:SF165">
    <property type="entry name" value="ANKYRIN REPEAT-CONTAINING PROTEIN-RELATED"/>
    <property type="match status" value="1"/>
</dbReference>
<dbReference type="PANTHER" id="PTHR24198">
    <property type="entry name" value="ANKYRIN REPEAT AND PROTEIN KINASE DOMAIN-CONTAINING PROTEIN"/>
    <property type="match status" value="1"/>
</dbReference>
<dbReference type="EMBL" id="VIBQ01000009">
    <property type="protein sequence ID" value="KAB8337335.1"/>
    <property type="molecule type" value="Genomic_DNA"/>
</dbReference>
<proteinExistence type="predicted"/>
<feature type="repeat" description="ANK" evidence="3">
    <location>
        <begin position="686"/>
        <end position="718"/>
    </location>
</feature>